<proteinExistence type="predicted"/>
<organism evidence="2">
    <name type="scientific">Bionectria ochroleuca</name>
    <name type="common">Gliocladium roseum</name>
    <dbReference type="NCBI Taxonomy" id="29856"/>
    <lineage>
        <taxon>Eukaryota</taxon>
        <taxon>Fungi</taxon>
        <taxon>Dikarya</taxon>
        <taxon>Ascomycota</taxon>
        <taxon>Pezizomycotina</taxon>
        <taxon>Sordariomycetes</taxon>
        <taxon>Hypocreomycetidae</taxon>
        <taxon>Hypocreales</taxon>
        <taxon>Bionectriaceae</taxon>
        <taxon>Clonostachys</taxon>
    </lineage>
</organism>
<dbReference type="AlphaFoldDB" id="A0A0B7JKL1"/>
<sequence length="427" mass="48707">MELNSTLPSSAGITMFNLERQGGSWVPVAVVGVLGYLTLCRALRFRHIKALQAQLNYPDRASLSRMTVHDAQKIINFLYYQEFPLFYDLSLRFALFKTYSVTNVARVLATSSDLSRLDVAGKRYEDTSILYTCFARYQPDTEAFLKAVARMNYLHAPYIKAGKILNKDLLYVLYASMGEPVQFLRMFEWRPLTDMEVAGLGTLWKHVGDLMGIDFKAELGKDQWTDGIDFMDDVRVWARAYEDEFMQPNDHVQQVGNVTMDLLLVSHPKFARPLAYQGVLVILGDRMRHAFRFPEPGLGITCLTYTLLLLRAFSLRHLCLPRFFTSEALSDPDPKTGRIHHYRYMREPWYNPPTFWTRWNPEALITWVTGGLIPSSGAEWKPEGFLYEDIGPRSKMGKGIDEVSKTAADLATKSHVSTRPFIGPAVS</sequence>
<name>A0A0B7JKL1_BIOOC</name>
<dbReference type="InterPro" id="IPR046366">
    <property type="entry name" value="MPAB"/>
</dbReference>
<protein>
    <recommendedName>
        <fullName evidence="1">ER-bound oxygenase mpaB/mpaB'/Rubber oxygenase catalytic domain-containing protein</fullName>
    </recommendedName>
</protein>
<dbReference type="PANTHER" id="PTHR36124:SF1">
    <property type="entry name" value="ER-BOUND OXYGENASE MPAB_MPAB'_RUBBER OXYGENASE CATALYTIC DOMAIN-CONTAINING PROTEIN"/>
    <property type="match status" value="1"/>
</dbReference>
<dbReference type="GO" id="GO:0016491">
    <property type="term" value="F:oxidoreductase activity"/>
    <property type="evidence" value="ECO:0007669"/>
    <property type="project" value="InterPro"/>
</dbReference>
<evidence type="ECO:0000259" key="1">
    <source>
        <dbReference type="Pfam" id="PF09995"/>
    </source>
</evidence>
<dbReference type="Pfam" id="PF09995">
    <property type="entry name" value="MPAB_Lcp_cat"/>
    <property type="match status" value="1"/>
</dbReference>
<dbReference type="InterPro" id="IPR018713">
    <property type="entry name" value="MPAB/Lcp_cat_dom"/>
</dbReference>
<evidence type="ECO:0000313" key="2">
    <source>
        <dbReference type="EMBL" id="CEO45443.1"/>
    </source>
</evidence>
<accession>A0A0B7JKL1</accession>
<feature type="domain" description="ER-bound oxygenase mpaB/mpaB'/Rubber oxygenase catalytic" evidence="1">
    <location>
        <begin position="139"/>
        <end position="294"/>
    </location>
</feature>
<dbReference type="EMBL" id="CDPU01000002">
    <property type="protein sequence ID" value="CEO45443.1"/>
    <property type="molecule type" value="Genomic_DNA"/>
</dbReference>
<reference evidence="2" key="1">
    <citation type="submission" date="2015-01" db="EMBL/GenBank/DDBJ databases">
        <authorList>
            <person name="Durling Mikael"/>
        </authorList>
    </citation>
    <scope>NUCLEOTIDE SEQUENCE</scope>
</reference>
<dbReference type="PANTHER" id="PTHR36124">
    <property type="match status" value="1"/>
</dbReference>
<gene>
    <name evidence="2" type="ORF">BN869_000001498_1</name>
</gene>